<dbReference type="PROSITE" id="PS51819">
    <property type="entry name" value="VOC"/>
    <property type="match status" value="1"/>
</dbReference>
<dbReference type="Proteomes" id="UP000435243">
    <property type="component" value="Unassembled WGS sequence"/>
</dbReference>
<evidence type="ECO:0000313" key="2">
    <source>
        <dbReference type="EMBL" id="MXO87475.1"/>
    </source>
</evidence>
<comment type="caution">
    <text evidence="2">The sequence shown here is derived from an EMBL/GenBank/DDBJ whole genome shotgun (WGS) entry which is preliminary data.</text>
</comment>
<evidence type="ECO:0000259" key="1">
    <source>
        <dbReference type="PROSITE" id="PS51819"/>
    </source>
</evidence>
<dbReference type="RefSeq" id="WP_160589409.1">
    <property type="nucleotide sequence ID" value="NZ_BAAAFP010000002.1"/>
</dbReference>
<dbReference type="InterPro" id="IPR004360">
    <property type="entry name" value="Glyas_Fos-R_dOase_dom"/>
</dbReference>
<dbReference type="SUPFAM" id="SSF54593">
    <property type="entry name" value="Glyoxalase/Bleomycin resistance protein/Dihydroxybiphenyl dioxygenase"/>
    <property type="match status" value="1"/>
</dbReference>
<feature type="domain" description="VOC" evidence="1">
    <location>
        <begin position="2"/>
        <end position="123"/>
    </location>
</feature>
<dbReference type="Pfam" id="PF00903">
    <property type="entry name" value="Glyoxalase"/>
    <property type="match status" value="1"/>
</dbReference>
<dbReference type="Gene3D" id="3.10.180.10">
    <property type="entry name" value="2,3-Dihydroxybiphenyl 1,2-Dioxygenase, domain 1"/>
    <property type="match status" value="1"/>
</dbReference>
<dbReference type="CDD" id="cd06587">
    <property type="entry name" value="VOC"/>
    <property type="match status" value="1"/>
</dbReference>
<dbReference type="OrthoDB" id="9804907at2"/>
<sequence>MTIDRRPVSFIATAKAEQALAFYRDVIGLSLVAETPFAIIFNDCGHQLRIQKVPRMVPVPYTSFGWFVTDIYAEIERLRDYDVEFEEFDMVEQDAAMVWTVPDGAKVAWFRDPDGNLLSLTQEPPIG</sequence>
<dbReference type="InterPro" id="IPR029068">
    <property type="entry name" value="Glyas_Bleomycin-R_OHBP_Dase"/>
</dbReference>
<reference evidence="2 3" key="1">
    <citation type="submission" date="2019-12" db="EMBL/GenBank/DDBJ databases">
        <title>Genomic-based taxomic classification of the family Erythrobacteraceae.</title>
        <authorList>
            <person name="Xu L."/>
        </authorList>
    </citation>
    <scope>NUCLEOTIDE SEQUENCE [LARGE SCALE GENOMIC DNA]</scope>
    <source>
        <strain evidence="2 3">JCM 16339</strain>
    </source>
</reference>
<accession>A0A844ZI42</accession>
<protein>
    <submittedName>
        <fullName evidence="2">VOC family protein</fullName>
    </submittedName>
</protein>
<proteinExistence type="predicted"/>
<keyword evidence="3" id="KW-1185">Reference proteome</keyword>
<dbReference type="EMBL" id="WTYY01000001">
    <property type="protein sequence ID" value="MXO87475.1"/>
    <property type="molecule type" value="Genomic_DNA"/>
</dbReference>
<name>A0A844ZI42_9SPHN</name>
<gene>
    <name evidence="2" type="ORF">GRI32_01850</name>
</gene>
<dbReference type="InterPro" id="IPR037523">
    <property type="entry name" value="VOC_core"/>
</dbReference>
<organism evidence="2 3">
    <name type="scientific">Alteraurantiacibacter aestuarii</name>
    <dbReference type="NCBI Taxonomy" id="650004"/>
    <lineage>
        <taxon>Bacteria</taxon>
        <taxon>Pseudomonadati</taxon>
        <taxon>Pseudomonadota</taxon>
        <taxon>Alphaproteobacteria</taxon>
        <taxon>Sphingomonadales</taxon>
        <taxon>Erythrobacteraceae</taxon>
        <taxon>Alteraurantiacibacter</taxon>
    </lineage>
</organism>
<dbReference type="AlphaFoldDB" id="A0A844ZI42"/>
<evidence type="ECO:0000313" key="3">
    <source>
        <dbReference type="Proteomes" id="UP000435243"/>
    </source>
</evidence>